<dbReference type="OrthoDB" id="9937633at2"/>
<comment type="caution">
    <text evidence="2">The sequence shown here is derived from an EMBL/GenBank/DDBJ whole genome shotgun (WGS) entry which is preliminary data.</text>
</comment>
<feature type="region of interest" description="Disordered" evidence="1">
    <location>
        <begin position="18"/>
        <end position="49"/>
    </location>
</feature>
<organism evidence="2 3">
    <name type="scientific">Glycomyces paridis</name>
    <dbReference type="NCBI Taxonomy" id="2126555"/>
    <lineage>
        <taxon>Bacteria</taxon>
        <taxon>Bacillati</taxon>
        <taxon>Actinomycetota</taxon>
        <taxon>Actinomycetes</taxon>
        <taxon>Glycomycetales</taxon>
        <taxon>Glycomycetaceae</taxon>
        <taxon>Glycomyces</taxon>
    </lineage>
</organism>
<proteinExistence type="predicted"/>
<name>A0A4S8NWT9_9ACTN</name>
<evidence type="ECO:0000313" key="3">
    <source>
        <dbReference type="Proteomes" id="UP000305792"/>
    </source>
</evidence>
<dbReference type="Proteomes" id="UP000305792">
    <property type="component" value="Unassembled WGS sequence"/>
</dbReference>
<dbReference type="RefSeq" id="WP_136532273.1">
    <property type="nucleotide sequence ID" value="NZ_STGX01000024.1"/>
</dbReference>
<protein>
    <submittedName>
        <fullName evidence="2">Uncharacterized protein</fullName>
    </submittedName>
</protein>
<evidence type="ECO:0000313" key="2">
    <source>
        <dbReference type="EMBL" id="THV22080.1"/>
    </source>
</evidence>
<sequence length="102" mass="11427">MVEVLNAYPHSFPQVKALRSDLSNHAKPDTKSQERSSGLKTPVRTAPRPLRKRLAPKDRQRLIEDYLAGALQKDLATRYSIGLSSVKNVLREAGAKKYSARI</sequence>
<accession>A0A4S8NWT9</accession>
<gene>
    <name evidence="2" type="ORF">E9998_23980</name>
</gene>
<dbReference type="EMBL" id="STGX01000024">
    <property type="protein sequence ID" value="THV22080.1"/>
    <property type="molecule type" value="Genomic_DNA"/>
</dbReference>
<evidence type="ECO:0000256" key="1">
    <source>
        <dbReference type="SAM" id="MobiDB-lite"/>
    </source>
</evidence>
<reference evidence="2 3" key="1">
    <citation type="journal article" date="2018" name="Int. J. Syst. Evol. Microbiol.">
        <title>Glycomyces paridis sp. nov., isolated from the medicinal plant Paris polyphylla.</title>
        <authorList>
            <person name="Fang X.M."/>
            <person name="Bai J.L."/>
            <person name="Su J."/>
            <person name="Zhao L.L."/>
            <person name="Liu H.Y."/>
            <person name="Ma B.P."/>
            <person name="Zhang Y.Q."/>
            <person name="Yu L.Y."/>
        </authorList>
    </citation>
    <scope>NUCLEOTIDE SEQUENCE [LARGE SCALE GENOMIC DNA]</scope>
    <source>
        <strain evidence="2 3">CPCC 204357</strain>
    </source>
</reference>
<keyword evidence="3" id="KW-1185">Reference proteome</keyword>
<dbReference type="AlphaFoldDB" id="A0A4S8NWT9"/>
<feature type="compositionally biased region" description="Basic and acidic residues" evidence="1">
    <location>
        <begin position="18"/>
        <end position="34"/>
    </location>
</feature>